<dbReference type="AlphaFoldDB" id="A0A6M3X579"/>
<proteinExistence type="predicted"/>
<dbReference type="EMBL" id="MT143932">
    <property type="protein sequence ID" value="QJH92940.1"/>
    <property type="molecule type" value="Genomic_DNA"/>
</dbReference>
<accession>A0A6M3X579</accession>
<protein>
    <submittedName>
        <fullName evidence="1">Uncharacterized protein</fullName>
    </submittedName>
</protein>
<name>A0A6M3X579_9ZZZZ</name>
<evidence type="ECO:0000313" key="1">
    <source>
        <dbReference type="EMBL" id="QJH92940.1"/>
    </source>
</evidence>
<reference evidence="1" key="1">
    <citation type="submission" date="2020-03" db="EMBL/GenBank/DDBJ databases">
        <title>The deep terrestrial virosphere.</title>
        <authorList>
            <person name="Holmfeldt K."/>
            <person name="Nilsson E."/>
            <person name="Simone D."/>
            <person name="Lopez-Fernandez M."/>
            <person name="Wu X."/>
            <person name="de Brujin I."/>
            <person name="Lundin D."/>
            <person name="Andersson A."/>
            <person name="Bertilsson S."/>
            <person name="Dopson M."/>
        </authorList>
    </citation>
    <scope>NUCLEOTIDE SEQUENCE</scope>
    <source>
        <strain evidence="1">MM171A02238</strain>
    </source>
</reference>
<sequence length="79" mass="9236">MNGLMTVPREAEIQEPAAMKFYLFYRWHGMSMREFQAKSMKEAEEYANKYLNLVDPVDWAYLVVADVGKLLRGGENERT</sequence>
<gene>
    <name evidence="1" type="ORF">MM171A02238_0015</name>
</gene>
<organism evidence="1">
    <name type="scientific">viral metagenome</name>
    <dbReference type="NCBI Taxonomy" id="1070528"/>
    <lineage>
        <taxon>unclassified sequences</taxon>
        <taxon>metagenomes</taxon>
        <taxon>organismal metagenomes</taxon>
    </lineage>
</organism>